<evidence type="ECO:0000256" key="1">
    <source>
        <dbReference type="ARBA" id="ARBA00022450"/>
    </source>
</evidence>
<dbReference type="OrthoDB" id="2085352at2"/>
<organism evidence="4 5">
    <name type="scientific">Streptomyces triticagri</name>
    <dbReference type="NCBI Taxonomy" id="2293568"/>
    <lineage>
        <taxon>Bacteria</taxon>
        <taxon>Bacillati</taxon>
        <taxon>Actinomycetota</taxon>
        <taxon>Actinomycetes</taxon>
        <taxon>Kitasatosporales</taxon>
        <taxon>Streptomycetaceae</taxon>
        <taxon>Streptomyces</taxon>
    </lineage>
</organism>
<protein>
    <recommendedName>
        <fullName evidence="3">Carrier domain-containing protein</fullName>
    </recommendedName>
</protein>
<dbReference type="Proteomes" id="UP000263094">
    <property type="component" value="Unassembled WGS sequence"/>
</dbReference>
<dbReference type="PROSITE" id="PS50075">
    <property type="entry name" value="CARRIER"/>
    <property type="match status" value="1"/>
</dbReference>
<feature type="domain" description="Carrier" evidence="3">
    <location>
        <begin position="2"/>
        <end position="77"/>
    </location>
</feature>
<dbReference type="GO" id="GO:0017000">
    <property type="term" value="P:antibiotic biosynthetic process"/>
    <property type="evidence" value="ECO:0007669"/>
    <property type="project" value="UniProtKB-ARBA"/>
</dbReference>
<dbReference type="InterPro" id="IPR020806">
    <property type="entry name" value="PKS_PP-bd"/>
</dbReference>
<dbReference type="InterPro" id="IPR009081">
    <property type="entry name" value="PP-bd_ACP"/>
</dbReference>
<dbReference type="EMBL" id="QUAK01000063">
    <property type="protein sequence ID" value="RFU86633.1"/>
    <property type="molecule type" value="Genomic_DNA"/>
</dbReference>
<comment type="caution">
    <text evidence="4">The sequence shown here is derived from an EMBL/GenBank/DDBJ whole genome shotgun (WGS) entry which is preliminary data.</text>
</comment>
<dbReference type="Pfam" id="PF00550">
    <property type="entry name" value="PP-binding"/>
    <property type="match status" value="1"/>
</dbReference>
<dbReference type="SMART" id="SM00823">
    <property type="entry name" value="PKS_PP"/>
    <property type="match status" value="1"/>
</dbReference>
<keyword evidence="1" id="KW-0596">Phosphopantetheine</keyword>
<sequence>MAGNSTVEGVVAAEWCSMLGLVTPSLEGNFFDLGGNSLLAVTLVERIESRLGVELSLEDFFLDGRLSVLLDLARSEVR</sequence>
<dbReference type="PROSITE" id="PS00012">
    <property type="entry name" value="PHOSPHOPANTETHEINE"/>
    <property type="match status" value="1"/>
</dbReference>
<dbReference type="Gene3D" id="1.10.1200.10">
    <property type="entry name" value="ACP-like"/>
    <property type="match status" value="1"/>
</dbReference>
<evidence type="ECO:0000313" key="4">
    <source>
        <dbReference type="EMBL" id="RFU86633.1"/>
    </source>
</evidence>
<name>A0A372M868_9ACTN</name>
<dbReference type="InterPro" id="IPR006162">
    <property type="entry name" value="Ppantetheine_attach_site"/>
</dbReference>
<dbReference type="AlphaFoldDB" id="A0A372M868"/>
<keyword evidence="2" id="KW-0597">Phosphoprotein</keyword>
<evidence type="ECO:0000313" key="5">
    <source>
        <dbReference type="Proteomes" id="UP000263094"/>
    </source>
</evidence>
<evidence type="ECO:0000256" key="2">
    <source>
        <dbReference type="ARBA" id="ARBA00022553"/>
    </source>
</evidence>
<dbReference type="RefSeq" id="WP_128555806.1">
    <property type="nucleotide sequence ID" value="NZ_QUAK01000063.1"/>
</dbReference>
<proteinExistence type="predicted"/>
<reference evidence="4 5" key="1">
    <citation type="submission" date="2018-08" db="EMBL/GenBank/DDBJ databases">
        <title>Isolation, diversity and antifungal activity of Actinobacteria from wheat.</title>
        <authorList>
            <person name="Han C."/>
        </authorList>
    </citation>
    <scope>NUCLEOTIDE SEQUENCE [LARGE SCALE GENOMIC DNA]</scope>
    <source>
        <strain evidence="4 5">NEAU-YY421</strain>
    </source>
</reference>
<accession>A0A372M868</accession>
<dbReference type="InterPro" id="IPR036736">
    <property type="entry name" value="ACP-like_sf"/>
</dbReference>
<evidence type="ECO:0000259" key="3">
    <source>
        <dbReference type="PROSITE" id="PS50075"/>
    </source>
</evidence>
<keyword evidence="5" id="KW-1185">Reference proteome</keyword>
<dbReference type="GO" id="GO:0031177">
    <property type="term" value="F:phosphopantetheine binding"/>
    <property type="evidence" value="ECO:0007669"/>
    <property type="project" value="InterPro"/>
</dbReference>
<dbReference type="SUPFAM" id="SSF47336">
    <property type="entry name" value="ACP-like"/>
    <property type="match status" value="1"/>
</dbReference>
<gene>
    <name evidence="4" type="ORF">DY218_11235</name>
</gene>